<evidence type="ECO:0000256" key="1">
    <source>
        <dbReference type="SAM" id="SignalP"/>
    </source>
</evidence>
<dbReference type="EMBL" id="PGGS01000463">
    <property type="protein sequence ID" value="PNH03776.1"/>
    <property type="molecule type" value="Genomic_DNA"/>
</dbReference>
<evidence type="ECO:0000313" key="4">
    <source>
        <dbReference type="Proteomes" id="UP000236333"/>
    </source>
</evidence>
<name>A0A2J7ZU21_9CHLO</name>
<feature type="domain" description="Kazal-like" evidence="2">
    <location>
        <begin position="85"/>
        <end position="129"/>
    </location>
</feature>
<dbReference type="SMART" id="SM00280">
    <property type="entry name" value="KAZAL"/>
    <property type="match status" value="5"/>
</dbReference>
<keyword evidence="1" id="KW-0732">Signal</keyword>
<feature type="domain" description="Kazal-like" evidence="2">
    <location>
        <begin position="254"/>
        <end position="297"/>
    </location>
</feature>
<dbReference type="OrthoDB" id="544930at2759"/>
<comment type="caution">
    <text evidence="3">The sequence shown here is derived from an EMBL/GenBank/DDBJ whole genome shotgun (WGS) entry which is preliminary data.</text>
</comment>
<proteinExistence type="predicted"/>
<dbReference type="InterPro" id="IPR036058">
    <property type="entry name" value="Kazal_dom_sf"/>
</dbReference>
<dbReference type="PANTHER" id="PTHR21131">
    <property type="entry name" value="SERINE-TYPE ENDOPEPTIDASE INHIBITOR"/>
    <property type="match status" value="1"/>
</dbReference>
<dbReference type="AlphaFoldDB" id="A0A2J7ZU21"/>
<feature type="signal peptide" evidence="1">
    <location>
        <begin position="1"/>
        <end position="28"/>
    </location>
</feature>
<dbReference type="Pfam" id="PF07648">
    <property type="entry name" value="Kazal_2"/>
    <property type="match status" value="2"/>
</dbReference>
<dbReference type="Proteomes" id="UP000236333">
    <property type="component" value="Unassembled WGS sequence"/>
</dbReference>
<dbReference type="Pfam" id="PF00050">
    <property type="entry name" value="Kazal_1"/>
    <property type="match status" value="3"/>
</dbReference>
<evidence type="ECO:0000259" key="2">
    <source>
        <dbReference type="PROSITE" id="PS51465"/>
    </source>
</evidence>
<organism evidence="3 4">
    <name type="scientific">Tetrabaena socialis</name>
    <dbReference type="NCBI Taxonomy" id="47790"/>
    <lineage>
        <taxon>Eukaryota</taxon>
        <taxon>Viridiplantae</taxon>
        <taxon>Chlorophyta</taxon>
        <taxon>core chlorophytes</taxon>
        <taxon>Chlorophyceae</taxon>
        <taxon>CS clade</taxon>
        <taxon>Chlamydomonadales</taxon>
        <taxon>Tetrabaenaceae</taxon>
        <taxon>Tetrabaena</taxon>
    </lineage>
</organism>
<dbReference type="InterPro" id="IPR002350">
    <property type="entry name" value="Kazal_dom"/>
</dbReference>
<feature type="domain" description="Kazal-like" evidence="2">
    <location>
        <begin position="146"/>
        <end position="194"/>
    </location>
</feature>
<dbReference type="SUPFAM" id="SSF100895">
    <property type="entry name" value="Kazal-type serine protease inhibitors"/>
    <property type="match status" value="5"/>
</dbReference>
<dbReference type="PANTHER" id="PTHR21131:SF0">
    <property type="entry name" value="GEO10195P1-RELATED"/>
    <property type="match status" value="1"/>
</dbReference>
<accession>A0A2J7ZU21</accession>
<feature type="domain" description="Kazal-like" evidence="2">
    <location>
        <begin position="195"/>
        <end position="239"/>
    </location>
</feature>
<feature type="domain" description="Kazal-like" evidence="2">
    <location>
        <begin position="36"/>
        <end position="84"/>
    </location>
</feature>
<dbReference type="Gene3D" id="3.30.60.30">
    <property type="match status" value="5"/>
</dbReference>
<reference evidence="3 4" key="1">
    <citation type="journal article" date="2017" name="Mol. Biol. Evol.">
        <title>The 4-celled Tetrabaena socialis nuclear genome reveals the essential components for genetic control of cell number at the origin of multicellularity in the volvocine lineage.</title>
        <authorList>
            <person name="Featherston J."/>
            <person name="Arakaki Y."/>
            <person name="Hanschen E.R."/>
            <person name="Ferris P.J."/>
            <person name="Michod R.E."/>
            <person name="Olson B.J.S.C."/>
            <person name="Nozaki H."/>
            <person name="Durand P.M."/>
        </authorList>
    </citation>
    <scope>NUCLEOTIDE SEQUENCE [LARGE SCALE GENOMIC DNA]</scope>
    <source>
        <strain evidence="3 4">NIES-571</strain>
    </source>
</reference>
<protein>
    <submittedName>
        <fullName evidence="3">Serine protease inhibitor dipetalogastin</fullName>
    </submittedName>
</protein>
<dbReference type="InterPro" id="IPR053265">
    <property type="entry name" value="Serpin"/>
</dbReference>
<feature type="chain" id="PRO_5014382929" evidence="1">
    <location>
        <begin position="29"/>
        <end position="313"/>
    </location>
</feature>
<keyword evidence="4" id="KW-1185">Reference proteome</keyword>
<sequence length="313" mass="31283">MAESRRCSTAMLSAYTILGLALLAGSAAQDGANTSAIANPTCPGVACTGEFSPVCGADGSTYANKCFALECAKAEIQYSGRCADPAGCADVVCNAQYLPVCGANNVTYSNDCNARCTGVTIAYKGKCGAREGMALPLDGGGAGGTAIANPTCPCVARYDILSPVCGADGSTYANECFASKCAKVDIKYTGRCADPAGCADVACVAQYLPVCGANNVTYPHECNARCTGVTIAYTGKCGAPNNTTKGPTDGGDSGGGSPSCACPKILSPVCGNGTTYDSKCLASCANATMDYTGNCTTPGEQGLLPGALAFVRA</sequence>
<dbReference type="CDD" id="cd00104">
    <property type="entry name" value="KAZAL_FS"/>
    <property type="match status" value="4"/>
</dbReference>
<gene>
    <name evidence="3" type="ORF">TSOC_010132</name>
</gene>
<dbReference type="PROSITE" id="PS51465">
    <property type="entry name" value="KAZAL_2"/>
    <property type="match status" value="5"/>
</dbReference>
<evidence type="ECO:0000313" key="3">
    <source>
        <dbReference type="EMBL" id="PNH03776.1"/>
    </source>
</evidence>